<evidence type="ECO:0000313" key="1">
    <source>
        <dbReference type="EMBL" id="BBI60795.1"/>
    </source>
</evidence>
<dbReference type="SUPFAM" id="SSF52343">
    <property type="entry name" value="Ferredoxin reductase-like, C-terminal NADP-linked domain"/>
    <property type="match status" value="1"/>
</dbReference>
<dbReference type="EMBL" id="AP019514">
    <property type="protein sequence ID" value="BBI60795.1"/>
    <property type="molecule type" value="Genomic_DNA"/>
</dbReference>
<accession>A0A455U4F6</accession>
<dbReference type="AlphaFoldDB" id="A0A455U4F6"/>
<dbReference type="KEGG" id="hsr:HSBAA_21010"/>
<organism evidence="1 2">
    <name type="scientific">Vreelandella sulfidaeris</name>
    <dbReference type="NCBI Taxonomy" id="115553"/>
    <lineage>
        <taxon>Bacteria</taxon>
        <taxon>Pseudomonadati</taxon>
        <taxon>Pseudomonadota</taxon>
        <taxon>Gammaproteobacteria</taxon>
        <taxon>Oceanospirillales</taxon>
        <taxon>Halomonadaceae</taxon>
        <taxon>Vreelandella</taxon>
    </lineage>
</organism>
<sequence length="89" mass="9735">MLPIAKQALEQGRYVTYLHAALDAEHHAFVDAVEELRSAYPNLLETVTLYENEAGGGSSRAYQREPACELPAASGPLLFCGATWFYVAC</sequence>
<dbReference type="Proteomes" id="UP000320231">
    <property type="component" value="Chromosome"/>
</dbReference>
<name>A0A455U4F6_9GAMM</name>
<protein>
    <submittedName>
        <fullName evidence="1">Uncharacterized protein</fullName>
    </submittedName>
</protein>
<reference evidence="1 2" key="1">
    <citation type="journal article" date="2019" name="Microbiol. Resour. Announc.">
        <title>Complete Genome Sequence of Halomonas sulfidaeris Strain Esulfide1 Isolated from a Metal Sulfide Rock at a Depth of 2,200 Meters, Obtained Using Nanopore Sequencing.</title>
        <authorList>
            <person name="Saito M."/>
            <person name="Nishigata A."/>
            <person name="Galipon J."/>
            <person name="Arakawa K."/>
        </authorList>
    </citation>
    <scope>NUCLEOTIDE SEQUENCE [LARGE SCALE GENOMIC DNA]</scope>
    <source>
        <strain evidence="1 2">ATCC BAA-803</strain>
    </source>
</reference>
<gene>
    <name evidence="1" type="ORF">HSBAA_21010</name>
</gene>
<dbReference type="InterPro" id="IPR039261">
    <property type="entry name" value="FNR_nucleotide-bd"/>
</dbReference>
<proteinExistence type="predicted"/>
<evidence type="ECO:0000313" key="2">
    <source>
        <dbReference type="Proteomes" id="UP000320231"/>
    </source>
</evidence>